<feature type="repeat" description="Lumazine-binding" evidence="10">
    <location>
        <begin position="1"/>
        <end position="95"/>
    </location>
</feature>
<dbReference type="EMBL" id="QLLL01000009">
    <property type="protein sequence ID" value="RAI99721.1"/>
    <property type="molecule type" value="Genomic_DNA"/>
</dbReference>
<organism evidence="12 13">
    <name type="scientific">Chitinophaga skermanii</name>
    <dbReference type="NCBI Taxonomy" id="331697"/>
    <lineage>
        <taxon>Bacteria</taxon>
        <taxon>Pseudomonadati</taxon>
        <taxon>Bacteroidota</taxon>
        <taxon>Chitinophagia</taxon>
        <taxon>Chitinophagales</taxon>
        <taxon>Chitinophagaceae</taxon>
        <taxon>Chitinophaga</taxon>
    </lineage>
</organism>
<dbReference type="InterPro" id="IPR026017">
    <property type="entry name" value="Lumazine-bd_dom"/>
</dbReference>
<comment type="caution">
    <text evidence="12">The sequence shown here is derived from an EMBL/GenBank/DDBJ whole genome shotgun (WGS) entry which is preliminary data.</text>
</comment>
<dbReference type="AlphaFoldDB" id="A0A327Q7L7"/>
<dbReference type="NCBIfam" id="NF006767">
    <property type="entry name" value="PRK09289.1"/>
    <property type="match status" value="1"/>
</dbReference>
<dbReference type="PIRSF" id="PIRSF000498">
    <property type="entry name" value="Riboflavin_syn_A"/>
    <property type="match status" value="1"/>
</dbReference>
<dbReference type="OrthoDB" id="9788537at2"/>
<evidence type="ECO:0000256" key="1">
    <source>
        <dbReference type="ARBA" id="ARBA00000968"/>
    </source>
</evidence>
<comment type="pathway">
    <text evidence="3">Cofactor biosynthesis; riboflavin biosynthesis; riboflavin from 2-hydroxy-3-oxobutyl phosphate and 5-amino-6-(D-ribitylamino)uracil: step 2/2.</text>
</comment>
<dbReference type="Pfam" id="PF00677">
    <property type="entry name" value="Lum_binding"/>
    <property type="match status" value="2"/>
</dbReference>
<keyword evidence="7" id="KW-0808">Transferase</keyword>
<feature type="domain" description="Lumazine-binding" evidence="11">
    <location>
        <begin position="1"/>
        <end position="95"/>
    </location>
</feature>
<accession>A0A327Q7L7</accession>
<keyword evidence="13" id="KW-1185">Reference proteome</keyword>
<keyword evidence="8" id="KW-0677">Repeat</keyword>
<evidence type="ECO:0000256" key="6">
    <source>
        <dbReference type="ARBA" id="ARBA00022619"/>
    </source>
</evidence>
<dbReference type="GO" id="GO:0009231">
    <property type="term" value="P:riboflavin biosynthetic process"/>
    <property type="evidence" value="ECO:0007669"/>
    <property type="project" value="UniProtKB-KW"/>
</dbReference>
<dbReference type="InterPro" id="IPR023366">
    <property type="entry name" value="ATP_synth_asu-like_sf"/>
</dbReference>
<dbReference type="SUPFAM" id="SSF63380">
    <property type="entry name" value="Riboflavin synthase domain-like"/>
    <property type="match status" value="2"/>
</dbReference>
<evidence type="ECO:0000256" key="10">
    <source>
        <dbReference type="PROSITE-ProRule" id="PRU00524"/>
    </source>
</evidence>
<dbReference type="PROSITE" id="PS51177">
    <property type="entry name" value="LUMAZINE_BIND"/>
    <property type="match status" value="2"/>
</dbReference>
<evidence type="ECO:0000256" key="2">
    <source>
        <dbReference type="ARBA" id="ARBA00002803"/>
    </source>
</evidence>
<evidence type="ECO:0000256" key="3">
    <source>
        <dbReference type="ARBA" id="ARBA00004887"/>
    </source>
</evidence>
<evidence type="ECO:0000256" key="7">
    <source>
        <dbReference type="ARBA" id="ARBA00022679"/>
    </source>
</evidence>
<evidence type="ECO:0000256" key="9">
    <source>
        <dbReference type="NCBIfam" id="TIGR00187"/>
    </source>
</evidence>
<dbReference type="InterPro" id="IPR001783">
    <property type="entry name" value="Lumazine-bd"/>
</dbReference>
<comment type="catalytic activity">
    <reaction evidence="1">
        <text>2 6,7-dimethyl-8-(1-D-ribityl)lumazine + H(+) = 5-amino-6-(D-ribitylamino)uracil + riboflavin</text>
        <dbReference type="Rhea" id="RHEA:20772"/>
        <dbReference type="ChEBI" id="CHEBI:15378"/>
        <dbReference type="ChEBI" id="CHEBI:15934"/>
        <dbReference type="ChEBI" id="CHEBI:57986"/>
        <dbReference type="ChEBI" id="CHEBI:58201"/>
        <dbReference type="EC" id="2.5.1.9"/>
    </reaction>
</comment>
<dbReference type="PANTHER" id="PTHR21098">
    <property type="entry name" value="RIBOFLAVIN SYNTHASE ALPHA CHAIN"/>
    <property type="match status" value="1"/>
</dbReference>
<dbReference type="FunFam" id="2.40.30.20:FF:000004">
    <property type="entry name" value="Riboflavin synthase, alpha subunit"/>
    <property type="match status" value="1"/>
</dbReference>
<feature type="domain" description="Lumazine-binding" evidence="11">
    <location>
        <begin position="96"/>
        <end position="192"/>
    </location>
</feature>
<keyword evidence="6" id="KW-0686">Riboflavin biosynthesis</keyword>
<dbReference type="InterPro" id="IPR017938">
    <property type="entry name" value="Riboflavin_synthase-like_b-brl"/>
</dbReference>
<evidence type="ECO:0000256" key="8">
    <source>
        <dbReference type="ARBA" id="ARBA00022737"/>
    </source>
</evidence>
<dbReference type="Gene3D" id="2.40.30.20">
    <property type="match status" value="2"/>
</dbReference>
<dbReference type="CDD" id="cd00402">
    <property type="entry name" value="Riboflavin_synthase_like"/>
    <property type="match status" value="1"/>
</dbReference>
<protein>
    <recommendedName>
        <fullName evidence="5 9">Riboflavin synthase</fullName>
        <ecNumber evidence="4 9">2.5.1.9</ecNumber>
    </recommendedName>
</protein>
<dbReference type="PANTHER" id="PTHR21098:SF12">
    <property type="entry name" value="RIBOFLAVIN SYNTHASE"/>
    <property type="match status" value="1"/>
</dbReference>
<comment type="function">
    <text evidence="2">Catalyzes the dismutation of two molecules of 6,7-dimethyl-8-ribityllumazine, resulting in the formation of riboflavin and 5-amino-6-(D-ribitylamino)uracil.</text>
</comment>
<feature type="repeat" description="Lumazine-binding" evidence="10">
    <location>
        <begin position="96"/>
        <end position="192"/>
    </location>
</feature>
<evidence type="ECO:0000313" key="12">
    <source>
        <dbReference type="EMBL" id="RAI99721.1"/>
    </source>
</evidence>
<dbReference type="Proteomes" id="UP000249547">
    <property type="component" value="Unassembled WGS sequence"/>
</dbReference>
<name>A0A327Q7L7_9BACT</name>
<gene>
    <name evidence="12" type="ORF">LX64_04272</name>
</gene>
<evidence type="ECO:0000256" key="5">
    <source>
        <dbReference type="ARBA" id="ARBA00013950"/>
    </source>
</evidence>
<evidence type="ECO:0000259" key="11">
    <source>
        <dbReference type="PROSITE" id="PS51177"/>
    </source>
</evidence>
<sequence length="206" mass="22259">MFTGIIESLARVTATSREGSNLTITLQSSITHELKIDQSVAHNGVCLTVTGIKNDEYTVVAVDETLQKTNLAQLATGAIVNLERAMLPTQRLDGHMVQGHVDGVGKCISVTPQDGSWVFRIQYPRQFAALIVEKGSICLNGISLTVFDITDNAFSVAIIPYTFEHTTMQSLKAGDAVNLEFDILGKYVARQIAANLVNLVPASVEP</sequence>
<dbReference type="NCBIfam" id="TIGR00187">
    <property type="entry name" value="ribE"/>
    <property type="match status" value="1"/>
</dbReference>
<dbReference type="GO" id="GO:0004746">
    <property type="term" value="F:riboflavin synthase activity"/>
    <property type="evidence" value="ECO:0007669"/>
    <property type="project" value="UniProtKB-UniRule"/>
</dbReference>
<dbReference type="EC" id="2.5.1.9" evidence="4 9"/>
<evidence type="ECO:0000256" key="4">
    <source>
        <dbReference type="ARBA" id="ARBA00012827"/>
    </source>
</evidence>
<reference evidence="12 13" key="1">
    <citation type="submission" date="2018-06" db="EMBL/GenBank/DDBJ databases">
        <title>Genomic Encyclopedia of Archaeal and Bacterial Type Strains, Phase II (KMG-II): from individual species to whole genera.</title>
        <authorList>
            <person name="Goeker M."/>
        </authorList>
    </citation>
    <scope>NUCLEOTIDE SEQUENCE [LARGE SCALE GENOMIC DNA]</scope>
    <source>
        <strain evidence="12 13">DSM 23857</strain>
    </source>
</reference>
<proteinExistence type="predicted"/>
<evidence type="ECO:0000313" key="13">
    <source>
        <dbReference type="Proteomes" id="UP000249547"/>
    </source>
</evidence>
<dbReference type="RefSeq" id="WP_111599682.1">
    <property type="nucleotide sequence ID" value="NZ_QLLL01000009.1"/>
</dbReference>